<feature type="compositionally biased region" description="Acidic residues" evidence="8">
    <location>
        <begin position="257"/>
        <end position="289"/>
    </location>
</feature>
<feature type="compositionally biased region" description="Basic and acidic residues" evidence="8">
    <location>
        <begin position="548"/>
        <end position="559"/>
    </location>
</feature>
<evidence type="ECO:0000256" key="4">
    <source>
        <dbReference type="ARBA" id="ARBA00023242"/>
    </source>
</evidence>
<evidence type="ECO:0000256" key="1">
    <source>
        <dbReference type="ARBA" id="ARBA00004604"/>
    </source>
</evidence>
<dbReference type="AlphaFoldDB" id="A0A0B7NRG1"/>
<organism evidence="9 10">
    <name type="scientific">Parasitella parasitica</name>
    <dbReference type="NCBI Taxonomy" id="35722"/>
    <lineage>
        <taxon>Eukaryota</taxon>
        <taxon>Fungi</taxon>
        <taxon>Fungi incertae sedis</taxon>
        <taxon>Mucoromycota</taxon>
        <taxon>Mucoromycotina</taxon>
        <taxon>Mucoromycetes</taxon>
        <taxon>Mucorales</taxon>
        <taxon>Mucorineae</taxon>
        <taxon>Mucoraceae</taxon>
        <taxon>Parasitella</taxon>
    </lineage>
</organism>
<evidence type="ECO:0000313" key="9">
    <source>
        <dbReference type="EMBL" id="CEP20032.1"/>
    </source>
</evidence>
<reference evidence="9 10" key="1">
    <citation type="submission" date="2014-09" db="EMBL/GenBank/DDBJ databases">
        <authorList>
            <person name="Ellenberger Sabrina"/>
        </authorList>
    </citation>
    <scope>NUCLEOTIDE SEQUENCE [LARGE SCALE GENOMIC DNA]</scope>
    <source>
        <strain evidence="9 10">CBS 412.66</strain>
    </source>
</reference>
<dbReference type="OrthoDB" id="445326at2759"/>
<evidence type="ECO:0000256" key="2">
    <source>
        <dbReference type="ARBA" id="ARBA00022517"/>
    </source>
</evidence>
<feature type="region of interest" description="Disordered" evidence="8">
    <location>
        <begin position="521"/>
        <end position="571"/>
    </location>
</feature>
<dbReference type="STRING" id="35722.A0A0B7NRG1"/>
<feature type="compositionally biased region" description="Basic and acidic residues" evidence="8">
    <location>
        <begin position="183"/>
        <end position="200"/>
    </location>
</feature>
<dbReference type="Proteomes" id="UP000054107">
    <property type="component" value="Unassembled WGS sequence"/>
</dbReference>
<feature type="region of interest" description="Disordered" evidence="8">
    <location>
        <begin position="113"/>
        <end position="325"/>
    </location>
</feature>
<evidence type="ECO:0000256" key="8">
    <source>
        <dbReference type="SAM" id="MobiDB-lite"/>
    </source>
</evidence>
<dbReference type="PIRSF" id="PIRSF017300">
    <property type="entry name" value="snoRNP_Mpp10"/>
    <property type="match status" value="1"/>
</dbReference>
<keyword evidence="3 7" id="KW-0698">rRNA processing</keyword>
<dbReference type="EMBL" id="LN734204">
    <property type="protein sequence ID" value="CEP20032.1"/>
    <property type="molecule type" value="Genomic_DNA"/>
</dbReference>
<evidence type="ECO:0000256" key="5">
    <source>
        <dbReference type="ARBA" id="ARBA00023274"/>
    </source>
</evidence>
<dbReference type="PANTHER" id="PTHR17039:SF0">
    <property type="entry name" value="U3 SMALL NUCLEOLAR RIBONUCLEOPROTEIN PROTEIN MPP10"/>
    <property type="match status" value="1"/>
</dbReference>
<dbReference type="GO" id="GO:0005732">
    <property type="term" value="C:sno(s)RNA-containing ribonucleoprotein complex"/>
    <property type="evidence" value="ECO:0007669"/>
    <property type="project" value="UniProtKB-UniRule"/>
</dbReference>
<evidence type="ECO:0000313" key="10">
    <source>
        <dbReference type="Proteomes" id="UP000054107"/>
    </source>
</evidence>
<evidence type="ECO:0000256" key="6">
    <source>
        <dbReference type="ARBA" id="ARBA00029455"/>
    </source>
</evidence>
<feature type="compositionally biased region" description="Basic and acidic residues" evidence="8">
    <location>
        <begin position="521"/>
        <end position="536"/>
    </location>
</feature>
<dbReference type="PANTHER" id="PTHR17039">
    <property type="entry name" value="U3 SMALL NUCLEOLAR RIBONUCLEOPROTEIN PROTEIN MPP10"/>
    <property type="match status" value="1"/>
</dbReference>
<dbReference type="GO" id="GO:0032040">
    <property type="term" value="C:small-subunit processome"/>
    <property type="evidence" value="ECO:0007669"/>
    <property type="project" value="TreeGrafter"/>
</dbReference>
<gene>
    <name evidence="9" type="primary">PARPA_14353.1 scaffold 50072</name>
</gene>
<dbReference type="Pfam" id="PF04006">
    <property type="entry name" value="Mpp10"/>
    <property type="match status" value="1"/>
</dbReference>
<feature type="compositionally biased region" description="Acidic residues" evidence="8">
    <location>
        <begin position="135"/>
        <end position="162"/>
    </location>
</feature>
<dbReference type="InterPro" id="IPR012173">
    <property type="entry name" value="Mpp10"/>
</dbReference>
<feature type="compositionally biased region" description="Basic and acidic residues" evidence="8">
    <location>
        <begin position="163"/>
        <end position="173"/>
    </location>
</feature>
<feature type="compositionally biased region" description="Low complexity" evidence="8">
    <location>
        <begin position="314"/>
        <end position="325"/>
    </location>
</feature>
<evidence type="ECO:0000256" key="3">
    <source>
        <dbReference type="ARBA" id="ARBA00022552"/>
    </source>
</evidence>
<sequence length="608" mass="70377">MSKNTVDQFISNVVDKPQVFFGSNQKIVDSALQVAKHFYDNVKKVEQVQFSPFTELLTEGFDNDQIWEEIASQNEPFLDYAKTALKGFSKKPSTQTHSFTDDDEASLSGQSMDLDEQADEDEDEDEDDNHGLDFMDQDQDSEQEQEEDQDMEEDEDIEPEVLNEEKSSKKSSEVDDAFFNLEEFNKWTDKQEELDMMSDREDQDDEFDFDKDLDEQEDSDDDEDDAEAATEMLYEDFYGARPKMDTKPYTPKKKIEFEEEEEEERLVGEEEDKEESEQDDDQDDSEDNSEEKNGPVRDLFGADSDAEQEDDQEQSAFQRQQARLQAQIEEYEEENIQDKHWTLRGEAAAKSRPVNSLLEEDLEFEHANKPVPVITQESTNTLEEMIKKRILDNMFDDVERKVDPTLRPFVPSKRVELSDEKAKQSLADMYEDEFVRKQAGEEKKDARDEALEKEHDEISNLFKTLCHKLDALSNFHYTPKAAKPEMTIVSNSAAISMEEVTPVNVSDATLLAPEEVYDKKRGDVKAASEMDQDERKRLRAQKKKLKRKERDMKEREQKIMQKYNPQVGQRQAKTKAVKELLGQKNVTVIGKDGQKKSTTKQVTSASLF</sequence>
<evidence type="ECO:0000256" key="7">
    <source>
        <dbReference type="PIRNR" id="PIRNR017300"/>
    </source>
</evidence>
<keyword evidence="5 7" id="KW-0687">Ribonucleoprotein</keyword>
<dbReference type="GO" id="GO:0034457">
    <property type="term" value="C:Mpp10 complex"/>
    <property type="evidence" value="ECO:0007669"/>
    <property type="project" value="UniProtKB-UniRule"/>
</dbReference>
<keyword evidence="2 7" id="KW-0690">Ribosome biogenesis</keyword>
<protein>
    <recommendedName>
        <fullName evidence="7">U3 small nucleolar ribonucleoprotein protein MPP10</fullName>
    </recommendedName>
</protein>
<proteinExistence type="inferred from homology"/>
<comment type="function">
    <text evidence="7">Involved in nucleolar processing of pre-18S ribosomal RNA.</text>
</comment>
<keyword evidence="4 7" id="KW-0539">Nucleus</keyword>
<accession>A0A0B7NRG1</accession>
<feature type="compositionally biased region" description="Acidic residues" evidence="8">
    <location>
        <begin position="201"/>
        <end position="228"/>
    </location>
</feature>
<feature type="compositionally biased region" description="Acidic residues" evidence="8">
    <location>
        <begin position="304"/>
        <end position="313"/>
    </location>
</feature>
<feature type="compositionally biased region" description="Acidic residues" evidence="8">
    <location>
        <begin position="113"/>
        <end position="128"/>
    </location>
</feature>
<dbReference type="GO" id="GO:0006364">
    <property type="term" value="P:rRNA processing"/>
    <property type="evidence" value="ECO:0007669"/>
    <property type="project" value="UniProtKB-KW"/>
</dbReference>
<keyword evidence="10" id="KW-1185">Reference proteome</keyword>
<name>A0A0B7NRG1_9FUNG</name>
<comment type="subcellular location">
    <subcellularLocation>
        <location evidence="1 7">Nucleus</location>
        <location evidence="1 7">Nucleolus</location>
    </subcellularLocation>
</comment>
<feature type="compositionally biased region" description="Basic residues" evidence="8">
    <location>
        <begin position="537"/>
        <end position="547"/>
    </location>
</feature>
<comment type="similarity">
    <text evidence="6 7">Belongs to the MPP10 family.</text>
</comment>